<evidence type="ECO:0000256" key="6">
    <source>
        <dbReference type="ARBA" id="ARBA00038076"/>
    </source>
</evidence>
<feature type="transmembrane region" description="Helical" evidence="7">
    <location>
        <begin position="307"/>
        <end position="340"/>
    </location>
</feature>
<keyword evidence="3 7" id="KW-0812">Transmembrane</keyword>
<dbReference type="EMBL" id="DVFI01000016">
    <property type="protein sequence ID" value="HIQ62205.1"/>
    <property type="molecule type" value="Genomic_DNA"/>
</dbReference>
<dbReference type="PANTHER" id="PTHR30572">
    <property type="entry name" value="MEMBRANE COMPONENT OF TRANSPORTER-RELATED"/>
    <property type="match status" value="1"/>
</dbReference>
<feature type="transmembrane region" description="Helical" evidence="7">
    <location>
        <begin position="20"/>
        <end position="40"/>
    </location>
</feature>
<comment type="caution">
    <text evidence="10">The sequence shown here is derived from an EMBL/GenBank/DDBJ whole genome shotgun (WGS) entry which is preliminary data.</text>
</comment>
<dbReference type="PANTHER" id="PTHR30572:SF4">
    <property type="entry name" value="ABC TRANSPORTER PERMEASE YTRF"/>
    <property type="match status" value="1"/>
</dbReference>
<feature type="domain" description="ABC3 transporter permease C-terminal" evidence="8">
    <location>
        <begin position="266"/>
        <end position="380"/>
    </location>
</feature>
<feature type="transmembrane region" description="Helical" evidence="7">
    <location>
        <begin position="262"/>
        <end position="287"/>
    </location>
</feature>
<dbReference type="InterPro" id="IPR003838">
    <property type="entry name" value="ABC3_permease_C"/>
</dbReference>
<comment type="similarity">
    <text evidence="6">Belongs to the ABC-4 integral membrane protein family.</text>
</comment>
<evidence type="ECO:0000256" key="5">
    <source>
        <dbReference type="ARBA" id="ARBA00023136"/>
    </source>
</evidence>
<protein>
    <submittedName>
        <fullName evidence="10">ABC transporter permease</fullName>
    </submittedName>
</protein>
<organism evidence="10 11">
    <name type="scientific">Candidatus Avichristensenella intestinipullorum</name>
    <dbReference type="NCBI Taxonomy" id="2840693"/>
    <lineage>
        <taxon>Bacteria</taxon>
        <taxon>Bacillati</taxon>
        <taxon>Bacillota</taxon>
        <taxon>Clostridia</taxon>
        <taxon>Candidatus Avichristensenella</taxon>
    </lineage>
</organism>
<accession>A0A9D0YWK2</accession>
<evidence type="ECO:0000256" key="7">
    <source>
        <dbReference type="SAM" id="Phobius"/>
    </source>
</evidence>
<evidence type="ECO:0000313" key="11">
    <source>
        <dbReference type="Proteomes" id="UP000886819"/>
    </source>
</evidence>
<evidence type="ECO:0000259" key="8">
    <source>
        <dbReference type="Pfam" id="PF02687"/>
    </source>
</evidence>
<keyword evidence="5 7" id="KW-0472">Membrane</keyword>
<feature type="domain" description="MacB-like periplasmic core" evidence="9">
    <location>
        <begin position="19"/>
        <end position="217"/>
    </location>
</feature>
<keyword evidence="2" id="KW-1003">Cell membrane</keyword>
<reference evidence="10" key="1">
    <citation type="submission" date="2020-10" db="EMBL/GenBank/DDBJ databases">
        <authorList>
            <person name="Gilroy R."/>
        </authorList>
    </citation>
    <scope>NUCLEOTIDE SEQUENCE</scope>
    <source>
        <strain evidence="10">ChiHile30-977</strain>
    </source>
</reference>
<evidence type="ECO:0000256" key="1">
    <source>
        <dbReference type="ARBA" id="ARBA00004651"/>
    </source>
</evidence>
<dbReference type="Pfam" id="PF02687">
    <property type="entry name" value="FtsX"/>
    <property type="match status" value="1"/>
</dbReference>
<dbReference type="AlphaFoldDB" id="A0A9D0YWK2"/>
<comment type="subcellular location">
    <subcellularLocation>
        <location evidence="1">Cell membrane</location>
        <topology evidence="1">Multi-pass membrane protein</topology>
    </subcellularLocation>
</comment>
<dbReference type="GO" id="GO:0022857">
    <property type="term" value="F:transmembrane transporter activity"/>
    <property type="evidence" value="ECO:0007669"/>
    <property type="project" value="TreeGrafter"/>
</dbReference>
<evidence type="ECO:0000313" key="10">
    <source>
        <dbReference type="EMBL" id="HIQ62205.1"/>
    </source>
</evidence>
<dbReference type="Proteomes" id="UP000886819">
    <property type="component" value="Unassembled WGS sequence"/>
</dbReference>
<proteinExistence type="inferred from homology"/>
<feature type="transmembrane region" description="Helical" evidence="7">
    <location>
        <begin position="346"/>
        <end position="370"/>
    </location>
</feature>
<evidence type="ECO:0000256" key="3">
    <source>
        <dbReference type="ARBA" id="ARBA00022692"/>
    </source>
</evidence>
<dbReference type="Pfam" id="PF12704">
    <property type="entry name" value="MacB_PCD"/>
    <property type="match status" value="1"/>
</dbReference>
<reference evidence="10" key="2">
    <citation type="journal article" date="2021" name="PeerJ">
        <title>Extensive microbial diversity within the chicken gut microbiome revealed by metagenomics and culture.</title>
        <authorList>
            <person name="Gilroy R."/>
            <person name="Ravi A."/>
            <person name="Getino M."/>
            <person name="Pursley I."/>
            <person name="Horton D.L."/>
            <person name="Alikhan N.F."/>
            <person name="Baker D."/>
            <person name="Gharbi K."/>
            <person name="Hall N."/>
            <person name="Watson M."/>
            <person name="Adriaenssens E.M."/>
            <person name="Foster-Nyarko E."/>
            <person name="Jarju S."/>
            <person name="Secka A."/>
            <person name="Antonio M."/>
            <person name="Oren A."/>
            <person name="Chaudhuri R.R."/>
            <person name="La Ragione R."/>
            <person name="Hildebrand F."/>
            <person name="Pallen M.J."/>
        </authorList>
    </citation>
    <scope>NUCLEOTIDE SEQUENCE</scope>
    <source>
        <strain evidence="10">ChiHile30-977</strain>
    </source>
</reference>
<sequence length="388" mass="40503">MLQSIKMAWEAIGSNKMRSFLTMLGIIIGVTAMVVLVSLVSGATDSITGEVEALGNDMLLATVLDDRGSPLRLDELQAFAEDEAIRQVSPSGSMNGTAGYLGRDAAVTAYGVMPAYQDIQGLELAGGRFLKTADIQNRSHVAVLSHDAAQELFGQEEAVGKTFTFNGRAFEVVGVLTEDDSMMGAVLGGTSIYLPFSVESRLSGQPYIRSFCLSAAGDTGAAERAAESLLLARFEQDEDAFSIVNLSSISGAMETITGTLSLLLGSIAAISLLVGGIGIMNIMLVSVTERTREIGIRKAVGASHRSIMTQFLVEALVVSLLGCALGLLLSWGILALASFLSGTITFGISGSVAALAAGFSSAIGLAFGLYPANKAAKKHPIEALRYEG</sequence>
<name>A0A9D0YWK2_9FIRM</name>
<dbReference type="InterPro" id="IPR025857">
    <property type="entry name" value="MacB_PCD"/>
</dbReference>
<keyword evidence="4 7" id="KW-1133">Transmembrane helix</keyword>
<dbReference type="InterPro" id="IPR050250">
    <property type="entry name" value="Macrolide_Exporter_MacB"/>
</dbReference>
<dbReference type="GO" id="GO:0005886">
    <property type="term" value="C:plasma membrane"/>
    <property type="evidence" value="ECO:0007669"/>
    <property type="project" value="UniProtKB-SubCell"/>
</dbReference>
<gene>
    <name evidence="10" type="ORF">IAA66_01295</name>
</gene>
<evidence type="ECO:0000256" key="2">
    <source>
        <dbReference type="ARBA" id="ARBA00022475"/>
    </source>
</evidence>
<evidence type="ECO:0000259" key="9">
    <source>
        <dbReference type="Pfam" id="PF12704"/>
    </source>
</evidence>
<evidence type="ECO:0000256" key="4">
    <source>
        <dbReference type="ARBA" id="ARBA00022989"/>
    </source>
</evidence>